<dbReference type="AlphaFoldDB" id="A0A150WHY3"/>
<dbReference type="InterPro" id="IPR032466">
    <property type="entry name" value="Metal_Hydrolase"/>
</dbReference>
<evidence type="ECO:0000256" key="1">
    <source>
        <dbReference type="PIRSR" id="PIRSR005902-1"/>
    </source>
</evidence>
<dbReference type="EMBL" id="LUKE01000004">
    <property type="protein sequence ID" value="KYG63236.1"/>
    <property type="molecule type" value="Genomic_DNA"/>
</dbReference>
<dbReference type="SUPFAM" id="SSF51556">
    <property type="entry name" value="Metallo-dependent hydrolases"/>
    <property type="match status" value="1"/>
</dbReference>
<accession>A0A150WHY3</accession>
<feature type="binding site" evidence="1">
    <location>
        <position position="11"/>
    </location>
    <ligand>
        <name>a divalent metal cation</name>
        <dbReference type="ChEBI" id="CHEBI:60240"/>
        <label>1</label>
    </ligand>
</feature>
<dbReference type="InterPro" id="IPR001130">
    <property type="entry name" value="TatD-like"/>
</dbReference>
<dbReference type="PANTHER" id="PTHR46124:SF2">
    <property type="entry name" value="D-AMINOACYL-TRNA DEACYLASE"/>
    <property type="match status" value="1"/>
</dbReference>
<dbReference type="Pfam" id="PF01026">
    <property type="entry name" value="TatD_DNase"/>
    <property type="match status" value="1"/>
</dbReference>
<organism evidence="2 3">
    <name type="scientific">Bdellovibrio bacteriovorus</name>
    <dbReference type="NCBI Taxonomy" id="959"/>
    <lineage>
        <taxon>Bacteria</taxon>
        <taxon>Pseudomonadati</taxon>
        <taxon>Bdellovibrionota</taxon>
        <taxon>Bdellovibrionia</taxon>
        <taxon>Bdellovibrionales</taxon>
        <taxon>Pseudobdellovibrionaceae</taxon>
        <taxon>Bdellovibrio</taxon>
    </lineage>
</organism>
<feature type="binding site" evidence="1">
    <location>
        <position position="163"/>
    </location>
    <ligand>
        <name>a divalent metal cation</name>
        <dbReference type="ChEBI" id="CHEBI:60240"/>
        <label>2</label>
    </ligand>
</feature>
<dbReference type="GO" id="GO:0046872">
    <property type="term" value="F:metal ion binding"/>
    <property type="evidence" value="ECO:0007669"/>
    <property type="project" value="UniProtKB-KW"/>
</dbReference>
<dbReference type="OrthoDB" id="9810005at2"/>
<feature type="binding site" evidence="1">
    <location>
        <position position="213"/>
    </location>
    <ligand>
        <name>a divalent metal cation</name>
        <dbReference type="ChEBI" id="CHEBI:60240"/>
        <label>1</label>
    </ligand>
</feature>
<dbReference type="GO" id="GO:0016788">
    <property type="term" value="F:hydrolase activity, acting on ester bonds"/>
    <property type="evidence" value="ECO:0007669"/>
    <property type="project" value="InterPro"/>
</dbReference>
<reference evidence="2 3" key="1">
    <citation type="submission" date="2016-03" db="EMBL/GenBank/DDBJ databases">
        <authorList>
            <person name="Ploux O."/>
        </authorList>
    </citation>
    <scope>NUCLEOTIDE SEQUENCE [LARGE SCALE GENOMIC DNA]</scope>
    <source>
        <strain evidence="2 3">R0</strain>
    </source>
</reference>
<name>A0A150WHY3_BDEBC</name>
<gene>
    <name evidence="2" type="ORF">AZI86_15645</name>
</gene>
<feature type="binding site" evidence="1">
    <location>
        <position position="100"/>
    </location>
    <ligand>
        <name>a divalent metal cation</name>
        <dbReference type="ChEBI" id="CHEBI:60240"/>
        <label>1</label>
    </ligand>
</feature>
<evidence type="ECO:0000313" key="2">
    <source>
        <dbReference type="EMBL" id="KYG63236.1"/>
    </source>
</evidence>
<comment type="caution">
    <text evidence="2">The sequence shown here is derived from an EMBL/GenBank/DDBJ whole genome shotgun (WGS) entry which is preliminary data.</text>
</comment>
<keyword evidence="3" id="KW-1185">Reference proteome</keyword>
<keyword evidence="1" id="KW-0479">Metal-binding</keyword>
<dbReference type="PANTHER" id="PTHR46124">
    <property type="entry name" value="D-AMINOACYL-TRNA DEACYLASE"/>
    <property type="match status" value="1"/>
</dbReference>
<feature type="binding site" evidence="1">
    <location>
        <position position="13"/>
    </location>
    <ligand>
        <name>a divalent metal cation</name>
        <dbReference type="ChEBI" id="CHEBI:60240"/>
        <label>1</label>
    </ligand>
</feature>
<sequence>MVGFGMWVDAHGHLADTRWDGQQERIIAEARAKGIHFFMQGGVGPEDWDRQRALWREHSDNIGLCFGLHPYWVIDHDEDQCEEALDMLAGALPEAMGLGEMGLDFRPHIMKDSQERQISVFEQQLELAGISGKPMVLHLVQAHQQSLKIMDIWGLPTQRGLVHSFNGSWGKAQDFIKRGLFLSVGGPVCRPENQKLHQAVKELPLEWLLIESDSPDQGGPMYKGQLNPPESIWEVARTIGELKSLDPTEILDITTANFRRLFKL</sequence>
<evidence type="ECO:0000313" key="3">
    <source>
        <dbReference type="Proteomes" id="UP000075320"/>
    </source>
</evidence>
<proteinExistence type="predicted"/>
<feature type="binding site" evidence="1">
    <location>
        <position position="138"/>
    </location>
    <ligand>
        <name>a divalent metal cation</name>
        <dbReference type="ChEBI" id="CHEBI:60240"/>
        <label>2</label>
    </ligand>
</feature>
<dbReference type="Gene3D" id="3.20.20.140">
    <property type="entry name" value="Metal-dependent hydrolases"/>
    <property type="match status" value="1"/>
</dbReference>
<protein>
    <submittedName>
        <fullName evidence="2">Hydrolase TatD</fullName>
    </submittedName>
</protein>
<keyword evidence="2" id="KW-0378">Hydrolase</keyword>
<dbReference type="PIRSF" id="PIRSF005902">
    <property type="entry name" value="DNase_TatD"/>
    <property type="match status" value="1"/>
</dbReference>
<dbReference type="Proteomes" id="UP000075320">
    <property type="component" value="Unassembled WGS sequence"/>
</dbReference>